<dbReference type="InterPro" id="IPR025275">
    <property type="entry name" value="DUF4015"/>
</dbReference>
<evidence type="ECO:0000259" key="1">
    <source>
        <dbReference type="Pfam" id="PF13200"/>
    </source>
</evidence>
<comment type="caution">
    <text evidence="2">The sequence shown here is derived from an EMBL/GenBank/DDBJ whole genome shotgun (WGS) entry which is preliminary data.</text>
</comment>
<proteinExistence type="predicted"/>
<dbReference type="Gene3D" id="3.20.20.80">
    <property type="entry name" value="Glycosidases"/>
    <property type="match status" value="1"/>
</dbReference>
<protein>
    <recommendedName>
        <fullName evidence="1">DUF4015 domain-containing protein</fullName>
    </recommendedName>
</protein>
<sequence length="424" mass="48656">MQFSRKKNFVVVFLATLPLIFIFFFAKPVFLTEADSFIAFSNICKDVMSKVYSKHFVYDTIKEVDSVEPINPAALPSKLPNPPSIVKAVYVTGWSAGNKNYLNYLNQLFKTTQINAVVVDVKDYSGIVSYKSNAPKVREYKTYQAQIPDINALVKSLHDQNIYVIGRIAVFEDPALAKARKDLAVYDKAQTTDILNPVLWQDNNHLSWVDPASKEVWDYNISIAKDALMHGFDEINFDYIRFPSDGKTENMGFPIWDAKQERHLVIKEFFQKLRESLPDEKISADIFGQTTINTDDMGIGQILEDAFEYFDYICPMVYPSHYVSGFIGYNNPSQYPYEVIKYSIDSAVKRRVAYDKLINKDAGELPKKMAQIRPWLQDFNMGADYTADMVKQEIKALEDSIKKEYVGYLMWNPSNIYTKEAIAK</sequence>
<dbReference type="InterPro" id="IPR017853">
    <property type="entry name" value="GH"/>
</dbReference>
<dbReference type="Pfam" id="PF13200">
    <property type="entry name" value="DUF4015"/>
    <property type="match status" value="1"/>
</dbReference>
<feature type="domain" description="DUF4015" evidence="1">
    <location>
        <begin position="88"/>
        <end position="417"/>
    </location>
</feature>
<dbReference type="Proteomes" id="UP000179214">
    <property type="component" value="Unassembled WGS sequence"/>
</dbReference>
<name>A0A1G2I6J3_9BACT</name>
<evidence type="ECO:0000313" key="3">
    <source>
        <dbReference type="Proteomes" id="UP000179214"/>
    </source>
</evidence>
<evidence type="ECO:0000313" key="2">
    <source>
        <dbReference type="EMBL" id="OGZ70436.1"/>
    </source>
</evidence>
<gene>
    <name evidence="2" type="ORF">A3F47_00320</name>
</gene>
<dbReference type="AlphaFoldDB" id="A0A1G2I6J3"/>
<accession>A0A1G2I6J3</accession>
<dbReference type="EMBL" id="MHOV01000009">
    <property type="protein sequence ID" value="OGZ70436.1"/>
    <property type="molecule type" value="Genomic_DNA"/>
</dbReference>
<reference evidence="2 3" key="1">
    <citation type="journal article" date="2016" name="Nat. Commun.">
        <title>Thousands of microbial genomes shed light on interconnected biogeochemical processes in an aquifer system.</title>
        <authorList>
            <person name="Anantharaman K."/>
            <person name="Brown C.T."/>
            <person name="Hug L.A."/>
            <person name="Sharon I."/>
            <person name="Castelle C.J."/>
            <person name="Probst A.J."/>
            <person name="Thomas B.C."/>
            <person name="Singh A."/>
            <person name="Wilkins M.J."/>
            <person name="Karaoz U."/>
            <person name="Brodie E.L."/>
            <person name="Williams K.H."/>
            <person name="Hubbard S.S."/>
            <person name="Banfield J.F."/>
        </authorList>
    </citation>
    <scope>NUCLEOTIDE SEQUENCE [LARGE SCALE GENOMIC DNA]</scope>
</reference>
<organism evidence="2 3">
    <name type="scientific">Candidatus Staskawiczbacteria bacterium RIFCSPHIGHO2_12_FULL_38_11</name>
    <dbReference type="NCBI Taxonomy" id="1802209"/>
    <lineage>
        <taxon>Bacteria</taxon>
        <taxon>Candidatus Staskawicziibacteriota</taxon>
    </lineage>
</organism>
<dbReference type="SUPFAM" id="SSF51445">
    <property type="entry name" value="(Trans)glycosidases"/>
    <property type="match status" value="1"/>
</dbReference>